<evidence type="ECO:0000256" key="1">
    <source>
        <dbReference type="SAM" id="MobiDB-lite"/>
    </source>
</evidence>
<sequence length="115" mass="12425">MKTAIHNVSPKLRGFIAAASGQRASAAVSREDFDVLEEKVDALFAEIDELFSRENLSAAISEALAPVLEKDADKDGSKVANRGRQPRATGRFKLPTDDDKPERAAKGGFKLPEAE</sequence>
<dbReference type="EMBL" id="WTYR01000001">
    <property type="protein sequence ID" value="MXP09600.1"/>
    <property type="molecule type" value="Genomic_DNA"/>
</dbReference>
<name>A0A6I4U0V8_9SPHN</name>
<dbReference type="AlphaFoldDB" id="A0A6I4U0V8"/>
<dbReference type="RefSeq" id="WP_160616279.1">
    <property type="nucleotide sequence ID" value="NZ_WTYR01000001.1"/>
</dbReference>
<reference evidence="2 3" key="1">
    <citation type="submission" date="2019-12" db="EMBL/GenBank/DDBJ databases">
        <title>Genomic-based taxomic classification of the family Erythrobacteraceae.</title>
        <authorList>
            <person name="Xu L."/>
        </authorList>
    </citation>
    <scope>NUCLEOTIDE SEQUENCE [LARGE SCALE GENOMIC DNA]</scope>
    <source>
        <strain evidence="2 3">LMG 29519</strain>
    </source>
</reference>
<organism evidence="2 3">
    <name type="scientific">Alteriqipengyuania halimionae</name>
    <dbReference type="NCBI Taxonomy" id="1926630"/>
    <lineage>
        <taxon>Bacteria</taxon>
        <taxon>Pseudomonadati</taxon>
        <taxon>Pseudomonadota</taxon>
        <taxon>Alphaproteobacteria</taxon>
        <taxon>Sphingomonadales</taxon>
        <taxon>Erythrobacteraceae</taxon>
        <taxon>Alteriqipengyuania</taxon>
    </lineage>
</organism>
<comment type="caution">
    <text evidence="2">The sequence shown here is derived from an EMBL/GenBank/DDBJ whole genome shotgun (WGS) entry which is preliminary data.</text>
</comment>
<gene>
    <name evidence="2" type="ORF">GRI68_05360</name>
</gene>
<accession>A0A6I4U0V8</accession>
<feature type="region of interest" description="Disordered" evidence="1">
    <location>
        <begin position="71"/>
        <end position="115"/>
    </location>
</feature>
<evidence type="ECO:0000313" key="2">
    <source>
        <dbReference type="EMBL" id="MXP09600.1"/>
    </source>
</evidence>
<evidence type="ECO:0000313" key="3">
    <source>
        <dbReference type="Proteomes" id="UP000429229"/>
    </source>
</evidence>
<keyword evidence="3" id="KW-1185">Reference proteome</keyword>
<feature type="compositionally biased region" description="Basic and acidic residues" evidence="1">
    <location>
        <begin position="94"/>
        <end position="105"/>
    </location>
</feature>
<dbReference type="Proteomes" id="UP000429229">
    <property type="component" value="Unassembled WGS sequence"/>
</dbReference>
<proteinExistence type="predicted"/>
<protein>
    <submittedName>
        <fullName evidence="2">Uncharacterized protein</fullName>
    </submittedName>
</protein>